<keyword evidence="7" id="KW-0807">Transducer</keyword>
<keyword evidence="11" id="KW-1185">Reference proteome</keyword>
<reference evidence="10 11" key="1">
    <citation type="submission" date="2022-12" db="EMBL/GenBank/DDBJ databases">
        <title>Chromosome-level genome of Tegillarca granosa.</title>
        <authorList>
            <person name="Kim J."/>
        </authorList>
    </citation>
    <scope>NUCLEOTIDE SEQUENCE [LARGE SCALE GENOMIC DNA]</scope>
    <source>
        <strain evidence="10">Teg-2019</strain>
        <tissue evidence="10">Adductor muscle</tissue>
    </source>
</reference>
<evidence type="ECO:0000256" key="7">
    <source>
        <dbReference type="ARBA" id="ARBA00023224"/>
    </source>
</evidence>
<dbReference type="InterPro" id="IPR017452">
    <property type="entry name" value="GPCR_Rhodpsn_7TM"/>
</dbReference>
<proteinExistence type="predicted"/>
<feature type="transmembrane region" description="Helical" evidence="8">
    <location>
        <begin position="30"/>
        <end position="59"/>
    </location>
</feature>
<keyword evidence="3 8" id="KW-1133">Transmembrane helix</keyword>
<dbReference type="PRINTS" id="PR00237">
    <property type="entry name" value="GPCRRHODOPSN"/>
</dbReference>
<evidence type="ECO:0000259" key="9">
    <source>
        <dbReference type="PROSITE" id="PS50262"/>
    </source>
</evidence>
<evidence type="ECO:0000313" key="10">
    <source>
        <dbReference type="EMBL" id="KAJ8317068.1"/>
    </source>
</evidence>
<gene>
    <name evidence="10" type="ORF">KUTeg_004972</name>
</gene>
<dbReference type="PANTHER" id="PTHR24243:SF233">
    <property type="entry name" value="THYROTROPIN-RELEASING HORMONE RECEPTOR"/>
    <property type="match status" value="1"/>
</dbReference>
<dbReference type="SUPFAM" id="SSF81321">
    <property type="entry name" value="Family A G protein-coupled receptor-like"/>
    <property type="match status" value="1"/>
</dbReference>
<keyword evidence="2 8" id="KW-0812">Transmembrane</keyword>
<keyword evidence="5 8" id="KW-0472">Membrane</keyword>
<organism evidence="10 11">
    <name type="scientific">Tegillarca granosa</name>
    <name type="common">Malaysian cockle</name>
    <name type="synonym">Anadara granosa</name>
    <dbReference type="NCBI Taxonomy" id="220873"/>
    <lineage>
        <taxon>Eukaryota</taxon>
        <taxon>Metazoa</taxon>
        <taxon>Spiralia</taxon>
        <taxon>Lophotrochozoa</taxon>
        <taxon>Mollusca</taxon>
        <taxon>Bivalvia</taxon>
        <taxon>Autobranchia</taxon>
        <taxon>Pteriomorphia</taxon>
        <taxon>Arcoida</taxon>
        <taxon>Arcoidea</taxon>
        <taxon>Arcidae</taxon>
        <taxon>Tegillarca</taxon>
    </lineage>
</organism>
<evidence type="ECO:0000313" key="11">
    <source>
        <dbReference type="Proteomes" id="UP001217089"/>
    </source>
</evidence>
<keyword evidence="4" id="KW-0297">G-protein coupled receptor</keyword>
<name>A0ABQ9FMY9_TEGGR</name>
<evidence type="ECO:0000256" key="5">
    <source>
        <dbReference type="ARBA" id="ARBA00023136"/>
    </source>
</evidence>
<evidence type="ECO:0000256" key="8">
    <source>
        <dbReference type="SAM" id="Phobius"/>
    </source>
</evidence>
<comment type="caution">
    <text evidence="10">The sequence shown here is derived from an EMBL/GenBank/DDBJ whole genome shotgun (WGS) entry which is preliminary data.</text>
</comment>
<dbReference type="Gene3D" id="1.20.1070.10">
    <property type="entry name" value="Rhodopsin 7-helix transmembrane proteins"/>
    <property type="match status" value="1"/>
</dbReference>
<feature type="transmembrane region" description="Helical" evidence="8">
    <location>
        <begin position="71"/>
        <end position="94"/>
    </location>
</feature>
<protein>
    <recommendedName>
        <fullName evidence="9">G-protein coupled receptors family 1 profile domain-containing protein</fullName>
    </recommendedName>
</protein>
<feature type="transmembrane region" description="Helical" evidence="8">
    <location>
        <begin position="100"/>
        <end position="121"/>
    </location>
</feature>
<evidence type="ECO:0000256" key="1">
    <source>
        <dbReference type="ARBA" id="ARBA00004141"/>
    </source>
</evidence>
<dbReference type="PROSITE" id="PS50262">
    <property type="entry name" value="G_PROTEIN_RECEP_F1_2"/>
    <property type="match status" value="1"/>
</dbReference>
<evidence type="ECO:0000256" key="2">
    <source>
        <dbReference type="ARBA" id="ARBA00022692"/>
    </source>
</evidence>
<feature type="domain" description="G-protein coupled receptors family 1 profile" evidence="9">
    <location>
        <begin position="50"/>
        <end position="107"/>
    </location>
</feature>
<evidence type="ECO:0000256" key="4">
    <source>
        <dbReference type="ARBA" id="ARBA00023040"/>
    </source>
</evidence>
<evidence type="ECO:0000256" key="3">
    <source>
        <dbReference type="ARBA" id="ARBA00022989"/>
    </source>
</evidence>
<dbReference type="EMBL" id="JARBDR010000246">
    <property type="protein sequence ID" value="KAJ8317068.1"/>
    <property type="molecule type" value="Genomic_DNA"/>
</dbReference>
<dbReference type="PANTHER" id="PTHR24243">
    <property type="entry name" value="G-PROTEIN COUPLED RECEPTOR"/>
    <property type="match status" value="1"/>
</dbReference>
<dbReference type="InterPro" id="IPR000276">
    <property type="entry name" value="GPCR_Rhodpsn"/>
</dbReference>
<keyword evidence="6" id="KW-0675">Receptor</keyword>
<sequence length="127" mass="14843">MNNSTFSTLIEFNTTKNSSEENAVNMDISFYIYVWVTFTNVVIFLAGIFGNLMVILVVLKVKEMKTHMNYLLLNLSFADLLVLLICQPSALLEFYAKERWYLGLVMCNQISHFPLIFSYPLKYYKIR</sequence>
<evidence type="ECO:0000256" key="6">
    <source>
        <dbReference type="ARBA" id="ARBA00023170"/>
    </source>
</evidence>
<dbReference type="Proteomes" id="UP001217089">
    <property type="component" value="Unassembled WGS sequence"/>
</dbReference>
<accession>A0ABQ9FMY9</accession>
<dbReference type="Pfam" id="PF00001">
    <property type="entry name" value="7tm_1"/>
    <property type="match status" value="1"/>
</dbReference>
<comment type="subcellular location">
    <subcellularLocation>
        <location evidence="1">Membrane</location>
        <topology evidence="1">Multi-pass membrane protein</topology>
    </subcellularLocation>
</comment>